<proteinExistence type="inferred from homology"/>
<evidence type="ECO:0000256" key="6">
    <source>
        <dbReference type="ARBA" id="ARBA00023033"/>
    </source>
</evidence>
<keyword evidence="4 7" id="KW-0288">FMN</keyword>
<evidence type="ECO:0000259" key="9">
    <source>
        <dbReference type="Pfam" id="PF00296"/>
    </source>
</evidence>
<dbReference type="InterPro" id="IPR050172">
    <property type="entry name" value="SsuD_RutA_monooxygenase"/>
</dbReference>
<evidence type="ECO:0000256" key="4">
    <source>
        <dbReference type="ARBA" id="ARBA00022643"/>
    </source>
</evidence>
<evidence type="ECO:0000256" key="7">
    <source>
        <dbReference type="HAMAP-Rule" id="MF_01229"/>
    </source>
</evidence>
<keyword evidence="6 7" id="KW-0503">Monooxygenase</keyword>
<keyword evidence="5 7" id="KW-0560">Oxidoreductase</keyword>
<keyword evidence="3 7" id="KW-0285">Flavoprotein</keyword>
<dbReference type="Gene3D" id="3.20.20.30">
    <property type="entry name" value="Luciferase-like domain"/>
    <property type="match status" value="1"/>
</dbReference>
<dbReference type="Pfam" id="PF00296">
    <property type="entry name" value="Bac_luciferase"/>
    <property type="match status" value="1"/>
</dbReference>
<evidence type="ECO:0000313" key="10">
    <source>
        <dbReference type="EMBL" id="CAL1238913.1"/>
    </source>
</evidence>
<dbReference type="PANTHER" id="PTHR42847">
    <property type="entry name" value="ALKANESULFONATE MONOOXYGENASE"/>
    <property type="match status" value="1"/>
</dbReference>
<comment type="function">
    <text evidence="7">Catalyzes the desulfonation of aliphatic sulfonates.</text>
</comment>
<name>A0ABP1C423_9GAMM</name>
<sequence>MNVFWFLPTHGDGRYLGTAQGARPVDLAYLRQVAQAADGLGFGAVLIPTGATCEDPWVVASALIPVTERLRFLVAVRPGLTSPTVAARMAATLDRLSGGRLLVNVVAGGDPVELAGDGLFLGHDERYELTREFLTVWKALLEGETVTFAGQHLRVEGAKLAFPPVQRPHPPLYFGGSSPAAHRLAADCVDHYLTWGEPPAAVAQKLEDVRMRAGLAGRRLGYGLRVHVIVRETDREAWDAAEALIRHVDEEAIARAQRAYARSDSEGQRRMARLHGGSRHNLEVSPNLWAGVGLVRGGAGTALVGSPATVAARMQEYAELGIETFVLSGYPHLEEAYRVAELLFPRLPLARPTAGTEAQPVIHLSPVGDTGSVDSARPHDAPAFTLGG</sequence>
<dbReference type="SUPFAM" id="SSF51679">
    <property type="entry name" value="Bacterial luciferase-like"/>
    <property type="match status" value="1"/>
</dbReference>
<dbReference type="EC" id="1.14.14.5" evidence="2 7"/>
<reference evidence="10 11" key="1">
    <citation type="submission" date="2024-04" db="EMBL/GenBank/DDBJ databases">
        <authorList>
            <person name="Cremers G."/>
        </authorList>
    </citation>
    <scope>NUCLEOTIDE SEQUENCE [LARGE SCALE GENOMIC DNA]</scope>
    <source>
        <strain evidence="10">MeCH1-AG</strain>
    </source>
</reference>
<keyword evidence="11" id="KW-1185">Reference proteome</keyword>
<evidence type="ECO:0000256" key="5">
    <source>
        <dbReference type="ARBA" id="ARBA00023002"/>
    </source>
</evidence>
<dbReference type="InterPro" id="IPR019911">
    <property type="entry name" value="Alkanesulphonate_mOase_FMN-dep"/>
</dbReference>
<dbReference type="NCBIfam" id="NF001939">
    <property type="entry name" value="PRK00719.1"/>
    <property type="match status" value="1"/>
</dbReference>
<comment type="catalytic activity">
    <reaction evidence="7">
        <text>an alkanesulfonate + FMNH2 + O2 = an aldehyde + FMN + sulfite + H2O + 2 H(+)</text>
        <dbReference type="Rhea" id="RHEA:23064"/>
        <dbReference type="ChEBI" id="CHEBI:15377"/>
        <dbReference type="ChEBI" id="CHEBI:15378"/>
        <dbReference type="ChEBI" id="CHEBI:15379"/>
        <dbReference type="ChEBI" id="CHEBI:17359"/>
        <dbReference type="ChEBI" id="CHEBI:17478"/>
        <dbReference type="ChEBI" id="CHEBI:57618"/>
        <dbReference type="ChEBI" id="CHEBI:58210"/>
        <dbReference type="ChEBI" id="CHEBI:134249"/>
        <dbReference type="EC" id="1.14.14.5"/>
    </reaction>
</comment>
<comment type="similarity">
    <text evidence="1 7">Belongs to the SsuD family.</text>
</comment>
<dbReference type="EMBL" id="OZ026884">
    <property type="protein sequence ID" value="CAL1238913.1"/>
    <property type="molecule type" value="Genomic_DNA"/>
</dbReference>
<dbReference type="NCBIfam" id="TIGR03565">
    <property type="entry name" value="alk_sulf_monoox"/>
    <property type="match status" value="1"/>
</dbReference>
<evidence type="ECO:0000256" key="2">
    <source>
        <dbReference type="ARBA" id="ARBA00012113"/>
    </source>
</evidence>
<dbReference type="Proteomes" id="UP001497493">
    <property type="component" value="Chromosome"/>
</dbReference>
<dbReference type="HAMAP" id="MF_01229">
    <property type="entry name" value="Alkanesulf_monooxygen"/>
    <property type="match status" value="1"/>
</dbReference>
<feature type="region of interest" description="Disordered" evidence="8">
    <location>
        <begin position="363"/>
        <end position="388"/>
    </location>
</feature>
<dbReference type="PANTHER" id="PTHR42847:SF4">
    <property type="entry name" value="ALKANESULFONATE MONOOXYGENASE-RELATED"/>
    <property type="match status" value="1"/>
</dbReference>
<accession>A0ABP1C423</accession>
<dbReference type="RefSeq" id="WP_348758520.1">
    <property type="nucleotide sequence ID" value="NZ_OZ026884.1"/>
</dbReference>
<evidence type="ECO:0000256" key="3">
    <source>
        <dbReference type="ARBA" id="ARBA00022630"/>
    </source>
</evidence>
<dbReference type="GO" id="GO:0008726">
    <property type="term" value="F:alkanesulfonate monooxygenase activity"/>
    <property type="evidence" value="ECO:0007669"/>
    <property type="project" value="UniProtKB-EC"/>
</dbReference>
<protein>
    <recommendedName>
        <fullName evidence="2 7">Alkanesulfonate monooxygenase</fullName>
        <ecNumber evidence="2 7">1.14.14.5</ecNumber>
    </recommendedName>
    <alternativeName>
        <fullName evidence="7">FMNH2-dependent aliphatic sulfonate monooxygenase</fullName>
    </alternativeName>
</protein>
<dbReference type="InterPro" id="IPR036661">
    <property type="entry name" value="Luciferase-like_sf"/>
</dbReference>
<feature type="domain" description="Luciferase-like" evidence="9">
    <location>
        <begin position="1"/>
        <end position="323"/>
    </location>
</feature>
<evidence type="ECO:0000256" key="8">
    <source>
        <dbReference type="SAM" id="MobiDB-lite"/>
    </source>
</evidence>
<dbReference type="InterPro" id="IPR011251">
    <property type="entry name" value="Luciferase-like_dom"/>
</dbReference>
<dbReference type="CDD" id="cd01094">
    <property type="entry name" value="Alkanesulfonate_monoxygenase"/>
    <property type="match status" value="1"/>
</dbReference>
<gene>
    <name evidence="7 10" type="primary">ssuD</name>
    <name evidence="10" type="ORF">MECH1_V1_0132</name>
</gene>
<evidence type="ECO:0000256" key="1">
    <source>
        <dbReference type="ARBA" id="ARBA00007044"/>
    </source>
</evidence>
<evidence type="ECO:0000313" key="11">
    <source>
        <dbReference type="Proteomes" id="UP001497493"/>
    </source>
</evidence>
<organism evidence="10 11">
    <name type="scientific">Candidatus Methylocalor cossyra</name>
    <dbReference type="NCBI Taxonomy" id="3108543"/>
    <lineage>
        <taxon>Bacteria</taxon>
        <taxon>Pseudomonadati</taxon>
        <taxon>Pseudomonadota</taxon>
        <taxon>Gammaproteobacteria</taxon>
        <taxon>Methylococcales</taxon>
        <taxon>Methylococcaceae</taxon>
        <taxon>Candidatus Methylocalor</taxon>
    </lineage>
</organism>